<dbReference type="STRING" id="641147.HMPREF9021_01067"/>
<dbReference type="HOGENOM" id="CLU_1487170_0_0_4"/>
<protein>
    <submittedName>
        <fullName evidence="2">Uncharacterized protein</fullName>
    </submittedName>
</protein>
<dbReference type="EMBL" id="ADCY02000034">
    <property type="protein sequence ID" value="EFG31233.1"/>
    <property type="molecule type" value="Genomic_DNA"/>
</dbReference>
<evidence type="ECO:0000256" key="1">
    <source>
        <dbReference type="SAM" id="MobiDB-lite"/>
    </source>
</evidence>
<feature type="compositionally biased region" description="Low complexity" evidence="1">
    <location>
        <begin position="53"/>
        <end position="76"/>
    </location>
</feature>
<sequence>MKWLFATLVALNLIVFAGMIASKMLKQHMPVAATQPAQPTIIINGNDLVTKKSSASEPTTPPVAAASTATTNTTTTGNNKHDSRNNNNARDDKRTRNETRNNDNRHTVVTNADIAKNTGGTSQAKYRECSARVSMPEDDYHRIKGLLGRYPHAASRQVVDNGGESAARMNVVFMQVSDQEASAIQGIVGRYGQLNRAACGR</sequence>
<evidence type="ECO:0000313" key="3">
    <source>
        <dbReference type="Proteomes" id="UP000017813"/>
    </source>
</evidence>
<gene>
    <name evidence="2" type="ORF">HMPREF9021_01067</name>
</gene>
<reference evidence="2 3" key="1">
    <citation type="submission" date="2010-03" db="EMBL/GenBank/DDBJ databases">
        <authorList>
            <consortium name="The Broad Institute Genome Sequencing Platform"/>
            <person name="Ward D."/>
            <person name="Earl A."/>
            <person name="Feldgarden M."/>
            <person name="Gevers D."/>
            <person name="Young S."/>
            <person name="Zeng Q."/>
            <person name="Koehrsen M."/>
            <person name="Alvarado L."/>
            <person name="Berlin A.M."/>
            <person name="Borenstein D."/>
            <person name="Chapman S.B."/>
            <person name="Chen Z."/>
            <person name="Engels R."/>
            <person name="Freedman E."/>
            <person name="Gellesch M."/>
            <person name="Goldberg J."/>
            <person name="Griggs A."/>
            <person name="Gujja S."/>
            <person name="Heilman E.R."/>
            <person name="Heiman D.I."/>
            <person name="Hepburn T.A."/>
            <person name="Howarth C."/>
            <person name="Jen D."/>
            <person name="Larson L."/>
            <person name="Mehta T."/>
            <person name="Park D."/>
            <person name="Pearson M."/>
            <person name="Richards J."/>
            <person name="Roberts A."/>
            <person name="Saif S."/>
            <person name="Shea T.D."/>
            <person name="Shenoy N."/>
            <person name="Sisk P."/>
            <person name="Stolte C."/>
            <person name="Sykes S.N."/>
            <person name="Walk T."/>
            <person name="White J."/>
            <person name="Yandava C."/>
            <person name="Izard J."/>
            <person name="Baranova O.V."/>
            <person name="Blanton J.M."/>
            <person name="Tanner A.C."/>
            <person name="Dewhirst F."/>
            <person name="Haas B."/>
            <person name="Nusbaum C."/>
            <person name="Birren B."/>
        </authorList>
    </citation>
    <scope>NUCLEOTIDE SEQUENCE [LARGE SCALE GENOMIC DNA]</scope>
    <source>
        <strain evidence="2 3">ATCC 29453</strain>
    </source>
</reference>
<comment type="caution">
    <text evidence="2">The sequence shown here is derived from an EMBL/GenBank/DDBJ whole genome shotgun (WGS) entry which is preliminary data.</text>
</comment>
<dbReference type="OrthoDB" id="8613869at2"/>
<feature type="region of interest" description="Disordered" evidence="1">
    <location>
        <begin position="52"/>
        <end position="105"/>
    </location>
</feature>
<dbReference type="KEGG" id="smur:BWP33_05195"/>
<proteinExistence type="predicted"/>
<evidence type="ECO:0000313" key="2">
    <source>
        <dbReference type="EMBL" id="EFG31233.1"/>
    </source>
</evidence>
<dbReference type="Proteomes" id="UP000017813">
    <property type="component" value="Unassembled WGS sequence"/>
</dbReference>
<accession>V9H8S4</accession>
<dbReference type="RefSeq" id="WP_002642042.1">
    <property type="nucleotide sequence ID" value="NZ_CP019448.1"/>
</dbReference>
<reference evidence="2 3" key="2">
    <citation type="submission" date="2011-10" db="EMBL/GenBank/DDBJ databases">
        <title>The Genome Sequence of Simonsiella muelleri ATCC 29453.</title>
        <authorList>
            <consortium name="The Broad Institute Genome Sequencing Platform"/>
            <consortium name="The Broad Institute Genome Sequencing Center for Infectious Disease"/>
            <person name="Earl A."/>
            <person name="Ward D."/>
            <person name="Feldgarden M."/>
            <person name="Gevers D."/>
            <person name="Izard J."/>
            <person name="Baranova O.V."/>
            <person name="Blanton J.M."/>
            <person name="Tanner A.C."/>
            <person name="Dewhirst F."/>
            <person name="Young S.K."/>
            <person name="Zeng Q."/>
            <person name="Gargeya S."/>
            <person name="Fitzgerald M."/>
            <person name="Haas B."/>
            <person name="Abouelleil A."/>
            <person name="Alvarado L."/>
            <person name="Arachchi H.M."/>
            <person name="Berlin A."/>
            <person name="Brown A."/>
            <person name="Chapman S.B."/>
            <person name="Chen Z."/>
            <person name="Dunbar C."/>
            <person name="Freedman E."/>
            <person name="Gearin G."/>
            <person name="Goldberg J."/>
            <person name="Griggs A."/>
            <person name="Gujja S."/>
            <person name="Heiman D."/>
            <person name="Howarth C."/>
            <person name="Larson L."/>
            <person name="Lui A."/>
            <person name="MacDonald P.J.P."/>
            <person name="Montmayeur A."/>
            <person name="Murphy C."/>
            <person name="Neiman D."/>
            <person name="Pearson M."/>
            <person name="Priest M."/>
            <person name="Roberts A."/>
            <person name="Saif S."/>
            <person name="Shea T."/>
            <person name="Shenoy N."/>
            <person name="Sisk P."/>
            <person name="Stolte C."/>
            <person name="Sykes S."/>
            <person name="Wortman J."/>
            <person name="Nusbaum C."/>
            <person name="Birren B."/>
        </authorList>
    </citation>
    <scope>NUCLEOTIDE SEQUENCE [LARGE SCALE GENOMIC DNA]</scope>
    <source>
        <strain evidence="2 3">ATCC 29453</strain>
    </source>
</reference>
<keyword evidence="3" id="KW-1185">Reference proteome</keyword>
<feature type="compositionally biased region" description="Basic and acidic residues" evidence="1">
    <location>
        <begin position="79"/>
        <end position="105"/>
    </location>
</feature>
<dbReference type="eggNOG" id="ENOG5032U11">
    <property type="taxonomic scope" value="Bacteria"/>
</dbReference>
<name>V9H8S4_9NEIS</name>
<dbReference type="AlphaFoldDB" id="V9H8S4"/>
<organism evidence="2 3">
    <name type="scientific">Simonsiella muelleri ATCC 29453</name>
    <dbReference type="NCBI Taxonomy" id="641147"/>
    <lineage>
        <taxon>Bacteria</taxon>
        <taxon>Pseudomonadati</taxon>
        <taxon>Pseudomonadota</taxon>
        <taxon>Betaproteobacteria</taxon>
        <taxon>Neisseriales</taxon>
        <taxon>Neisseriaceae</taxon>
        <taxon>Simonsiella</taxon>
    </lineage>
</organism>